<evidence type="ECO:0000313" key="2">
    <source>
        <dbReference type="Proteomes" id="UP000708208"/>
    </source>
</evidence>
<name>A0A8J2LGT1_9HEXA</name>
<dbReference type="EMBL" id="CAJVCH010570554">
    <property type="protein sequence ID" value="CAG7835188.1"/>
    <property type="molecule type" value="Genomic_DNA"/>
</dbReference>
<comment type="caution">
    <text evidence="1">The sequence shown here is derived from an EMBL/GenBank/DDBJ whole genome shotgun (WGS) entry which is preliminary data.</text>
</comment>
<evidence type="ECO:0000313" key="1">
    <source>
        <dbReference type="EMBL" id="CAG7835188.1"/>
    </source>
</evidence>
<proteinExistence type="predicted"/>
<dbReference type="Proteomes" id="UP000708208">
    <property type="component" value="Unassembled WGS sequence"/>
</dbReference>
<gene>
    <name evidence="1" type="ORF">AFUS01_LOCUS44594</name>
</gene>
<keyword evidence="2" id="KW-1185">Reference proteome</keyword>
<reference evidence="1" key="1">
    <citation type="submission" date="2021-06" db="EMBL/GenBank/DDBJ databases">
        <authorList>
            <person name="Hodson N. C."/>
            <person name="Mongue J. A."/>
            <person name="Jaron S. K."/>
        </authorList>
    </citation>
    <scope>NUCLEOTIDE SEQUENCE</scope>
</reference>
<dbReference type="AlphaFoldDB" id="A0A8J2LGT1"/>
<protein>
    <submittedName>
        <fullName evidence="1">Uncharacterized protein</fullName>
    </submittedName>
</protein>
<accession>A0A8J2LGT1</accession>
<sequence length="104" mass="12138">MSTRITLKLFKITSLFLSEQKFRAQIFCTSLCSLQSTFTRSFVLGRYLYYNCTGKIVARLKVPAEDNFISRFPQIYDIDLGRYLRSQGLQLKKLQRTLTIRDPG</sequence>
<organism evidence="1 2">
    <name type="scientific">Allacma fusca</name>
    <dbReference type="NCBI Taxonomy" id="39272"/>
    <lineage>
        <taxon>Eukaryota</taxon>
        <taxon>Metazoa</taxon>
        <taxon>Ecdysozoa</taxon>
        <taxon>Arthropoda</taxon>
        <taxon>Hexapoda</taxon>
        <taxon>Collembola</taxon>
        <taxon>Symphypleona</taxon>
        <taxon>Sminthuridae</taxon>
        <taxon>Allacma</taxon>
    </lineage>
</organism>